<accession>A0A1L3MJT9</accession>
<dbReference type="PROSITE" id="PS50977">
    <property type="entry name" value="HTH_TETR_2"/>
    <property type="match status" value="1"/>
</dbReference>
<dbReference type="Proteomes" id="UP000182938">
    <property type="component" value="Chromosome"/>
</dbReference>
<feature type="domain" description="HTH tetR-type" evidence="5">
    <location>
        <begin position="17"/>
        <end position="77"/>
    </location>
</feature>
<dbReference type="EMBL" id="CP013290">
    <property type="protein sequence ID" value="APH02609.1"/>
    <property type="molecule type" value="Genomic_DNA"/>
</dbReference>
<dbReference type="Pfam" id="PF19344">
    <property type="entry name" value="TetR_C_32"/>
    <property type="match status" value="1"/>
</dbReference>
<evidence type="ECO:0000256" key="4">
    <source>
        <dbReference type="PROSITE-ProRule" id="PRU00335"/>
    </source>
</evidence>
<dbReference type="Proteomes" id="UP000593998">
    <property type="component" value="Chromosome"/>
</dbReference>
<evidence type="ECO:0000259" key="5">
    <source>
        <dbReference type="PROSITE" id="PS50977"/>
    </source>
</evidence>
<dbReference type="PRINTS" id="PR00455">
    <property type="entry name" value="HTHTETR"/>
</dbReference>
<evidence type="ECO:0000313" key="7">
    <source>
        <dbReference type="EMBL" id="QOK22584.1"/>
    </source>
</evidence>
<reference evidence="7 9" key="2">
    <citation type="submission" date="2020-10" db="EMBL/GenBank/DDBJ databases">
        <title>Janibacter indicus TT2 genome sequence.</title>
        <authorList>
            <person name="Lee K."/>
            <person name="Ganzorig M."/>
        </authorList>
    </citation>
    <scope>NUCLEOTIDE SEQUENCE [LARGE SCALE GENOMIC DNA]</scope>
    <source>
        <strain evidence="7 9">TT2</strain>
    </source>
</reference>
<gene>
    <name evidence="6" type="ORF">ASJ30_14575</name>
    <name evidence="7" type="ORF">IGS73_16220</name>
</gene>
<dbReference type="InterPro" id="IPR001647">
    <property type="entry name" value="HTH_TetR"/>
</dbReference>
<dbReference type="AlphaFoldDB" id="A0A1L3MJT9"/>
<feature type="DNA-binding region" description="H-T-H motif" evidence="4">
    <location>
        <begin position="40"/>
        <end position="59"/>
    </location>
</feature>
<dbReference type="EMBL" id="CP062789">
    <property type="protein sequence ID" value="QOK22584.1"/>
    <property type="molecule type" value="Genomic_DNA"/>
</dbReference>
<keyword evidence="3" id="KW-0804">Transcription</keyword>
<evidence type="ECO:0000313" key="6">
    <source>
        <dbReference type="EMBL" id="APH02609.1"/>
    </source>
</evidence>
<dbReference type="FunFam" id="1.10.10.60:FF:000141">
    <property type="entry name" value="TetR family transcriptional regulator"/>
    <property type="match status" value="1"/>
</dbReference>
<name>A0A1L3MJT9_9MICO</name>
<dbReference type="PANTHER" id="PTHR30055">
    <property type="entry name" value="HTH-TYPE TRANSCRIPTIONAL REGULATOR RUTR"/>
    <property type="match status" value="1"/>
</dbReference>
<dbReference type="InterPro" id="IPR036271">
    <property type="entry name" value="Tet_transcr_reg_TetR-rel_C_sf"/>
</dbReference>
<dbReference type="GO" id="GO:0045892">
    <property type="term" value="P:negative regulation of DNA-templated transcription"/>
    <property type="evidence" value="ECO:0007669"/>
    <property type="project" value="UniProtKB-ARBA"/>
</dbReference>
<evidence type="ECO:0000256" key="1">
    <source>
        <dbReference type="ARBA" id="ARBA00023015"/>
    </source>
</evidence>
<proteinExistence type="predicted"/>
<dbReference type="PANTHER" id="PTHR30055:SF234">
    <property type="entry name" value="HTH-TYPE TRANSCRIPTIONAL REGULATOR BETI"/>
    <property type="match status" value="1"/>
</dbReference>
<dbReference type="SUPFAM" id="SSF48498">
    <property type="entry name" value="Tetracyclin repressor-like, C-terminal domain"/>
    <property type="match status" value="1"/>
</dbReference>
<sequence length="206" mass="22973">MSVEEPGPAMTARMPSAQRRDQLLDVAENLFVTRGYSATSMEDVARGAGVTRPVPYRHFGTKEGVYLAVLERARREYEAVMVEAIDPELPAREQLARVGDAFYSVLEDSPGRWKLLFASSAVLPVEFEERLAAQRFETIEMIRGLLTRLARPDVPPARITAAAHAMSGVAERLGHWWLADPSLTRDELVEHYADFLWGGLGGYARD</sequence>
<organism evidence="6 8">
    <name type="scientific">Janibacter indicus</name>
    <dbReference type="NCBI Taxonomy" id="857417"/>
    <lineage>
        <taxon>Bacteria</taxon>
        <taxon>Bacillati</taxon>
        <taxon>Actinomycetota</taxon>
        <taxon>Actinomycetes</taxon>
        <taxon>Micrococcales</taxon>
        <taxon>Intrasporangiaceae</taxon>
        <taxon>Janibacter</taxon>
    </lineage>
</organism>
<evidence type="ECO:0000313" key="8">
    <source>
        <dbReference type="Proteomes" id="UP000182938"/>
    </source>
</evidence>
<reference evidence="6 8" key="1">
    <citation type="submission" date="2015-11" db="EMBL/GenBank/DDBJ databases">
        <authorList>
            <person name="Zhang Y."/>
            <person name="Guo Z."/>
        </authorList>
    </citation>
    <scope>NUCLEOTIDE SEQUENCE [LARGE SCALE GENOMIC DNA]</scope>
    <source>
        <strain evidence="6 8">YFY001</strain>
    </source>
</reference>
<keyword evidence="1" id="KW-0805">Transcription regulation</keyword>
<keyword evidence="2 4" id="KW-0238">DNA-binding</keyword>
<dbReference type="Gene3D" id="1.10.357.10">
    <property type="entry name" value="Tetracycline Repressor, domain 2"/>
    <property type="match status" value="1"/>
</dbReference>
<dbReference type="GO" id="GO:0000976">
    <property type="term" value="F:transcription cis-regulatory region binding"/>
    <property type="evidence" value="ECO:0007669"/>
    <property type="project" value="TreeGrafter"/>
</dbReference>
<dbReference type="KEGG" id="jte:ASJ30_14575"/>
<evidence type="ECO:0000256" key="2">
    <source>
        <dbReference type="ARBA" id="ARBA00023125"/>
    </source>
</evidence>
<evidence type="ECO:0000256" key="3">
    <source>
        <dbReference type="ARBA" id="ARBA00023163"/>
    </source>
</evidence>
<protein>
    <submittedName>
        <fullName evidence="7">TetR/AcrR family transcriptional regulator</fullName>
    </submittedName>
</protein>
<dbReference type="InterPro" id="IPR009057">
    <property type="entry name" value="Homeodomain-like_sf"/>
</dbReference>
<evidence type="ECO:0000313" key="9">
    <source>
        <dbReference type="Proteomes" id="UP000593998"/>
    </source>
</evidence>
<dbReference type="RefSeq" id="WP_083546213.1">
    <property type="nucleotide sequence ID" value="NZ_CP013290.1"/>
</dbReference>
<dbReference type="Pfam" id="PF00440">
    <property type="entry name" value="TetR_N"/>
    <property type="match status" value="1"/>
</dbReference>
<keyword evidence="8" id="KW-1185">Reference proteome</keyword>
<dbReference type="InterPro" id="IPR045823">
    <property type="entry name" value="TetR_C_32"/>
</dbReference>
<dbReference type="InterPro" id="IPR050109">
    <property type="entry name" value="HTH-type_TetR-like_transc_reg"/>
</dbReference>
<dbReference type="SUPFAM" id="SSF46689">
    <property type="entry name" value="Homeodomain-like"/>
    <property type="match status" value="1"/>
</dbReference>
<dbReference type="GO" id="GO:0003700">
    <property type="term" value="F:DNA-binding transcription factor activity"/>
    <property type="evidence" value="ECO:0007669"/>
    <property type="project" value="TreeGrafter"/>
</dbReference>